<dbReference type="Gene3D" id="1.10.167.10">
    <property type="entry name" value="Regulator of G-protein Signalling 4, domain 2"/>
    <property type="match status" value="1"/>
</dbReference>
<keyword evidence="3" id="KW-1185">Reference proteome</keyword>
<feature type="transmembrane region" description="Helical" evidence="1">
    <location>
        <begin position="46"/>
        <end position="73"/>
    </location>
</feature>
<reference evidence="2 3" key="1">
    <citation type="journal article" date="2013" name="Curr. Biol.">
        <title>The Genome of the Foraminiferan Reticulomyxa filosa.</title>
        <authorList>
            <person name="Glockner G."/>
            <person name="Hulsmann N."/>
            <person name="Schleicher M."/>
            <person name="Noegel A.A."/>
            <person name="Eichinger L."/>
            <person name="Gallinger C."/>
            <person name="Pawlowski J."/>
            <person name="Sierra R."/>
            <person name="Euteneuer U."/>
            <person name="Pillet L."/>
            <person name="Moustafa A."/>
            <person name="Platzer M."/>
            <person name="Groth M."/>
            <person name="Szafranski K."/>
            <person name="Schliwa M."/>
        </authorList>
    </citation>
    <scope>NUCLEOTIDE SEQUENCE [LARGE SCALE GENOMIC DNA]</scope>
</reference>
<keyword evidence="1" id="KW-1133">Transmembrane helix</keyword>
<accession>X6NDY1</accession>
<proteinExistence type="predicted"/>
<organism evidence="2 3">
    <name type="scientific">Reticulomyxa filosa</name>
    <dbReference type="NCBI Taxonomy" id="46433"/>
    <lineage>
        <taxon>Eukaryota</taxon>
        <taxon>Sar</taxon>
        <taxon>Rhizaria</taxon>
        <taxon>Retaria</taxon>
        <taxon>Foraminifera</taxon>
        <taxon>Monothalamids</taxon>
        <taxon>Reticulomyxidae</taxon>
        <taxon>Reticulomyxa</taxon>
    </lineage>
</organism>
<feature type="transmembrane region" description="Helical" evidence="1">
    <location>
        <begin position="16"/>
        <end position="34"/>
    </location>
</feature>
<evidence type="ECO:0000313" key="2">
    <source>
        <dbReference type="EMBL" id="ETO23552.1"/>
    </source>
</evidence>
<gene>
    <name evidence="2" type="ORF">RFI_13627</name>
</gene>
<dbReference type="EMBL" id="ASPP01009860">
    <property type="protein sequence ID" value="ETO23552.1"/>
    <property type="molecule type" value="Genomic_DNA"/>
</dbReference>
<dbReference type="Proteomes" id="UP000023152">
    <property type="component" value="Unassembled WGS sequence"/>
</dbReference>
<dbReference type="InterPro" id="IPR036305">
    <property type="entry name" value="RGS_sf"/>
</dbReference>
<evidence type="ECO:0000256" key="1">
    <source>
        <dbReference type="SAM" id="Phobius"/>
    </source>
</evidence>
<dbReference type="InterPro" id="IPR044926">
    <property type="entry name" value="RGS_subdomain_2"/>
</dbReference>
<dbReference type="SUPFAM" id="SSF48097">
    <property type="entry name" value="Regulator of G-protein signaling, RGS"/>
    <property type="match status" value="1"/>
</dbReference>
<keyword evidence="1" id="KW-0812">Transmembrane</keyword>
<protein>
    <submittedName>
        <fullName evidence="2">Uncharacterized protein</fullName>
    </submittedName>
</protein>
<keyword evidence="1" id="KW-0472">Membrane</keyword>
<dbReference type="AlphaFoldDB" id="X6NDY1"/>
<name>X6NDY1_RETFI</name>
<evidence type="ECO:0000313" key="3">
    <source>
        <dbReference type="Proteomes" id="UP000023152"/>
    </source>
</evidence>
<comment type="caution">
    <text evidence="2">The sequence shown here is derived from an EMBL/GenBank/DDBJ whole genome shotgun (WGS) entry which is preliminary data.</text>
</comment>
<sequence length="189" mass="22616">MPSYVDTIFLKREINWILYTGSFTLLAYIMYVVCVATDQSYTRLSWFGYLAALGLVISILCLFAIMISTYGVLKWNHLLTFIKQYRDSIGHHDHTSLLLARYETMKKREEIRQKEFKNKNQAGNKILNLRDILSTKNGLELFMNHLFQEFSYENLLVYFFFFNKKKVYFFLTKKKSLFFLTKKNSLFFF</sequence>